<keyword evidence="3" id="KW-0812">Transmembrane</keyword>
<evidence type="ECO:0000256" key="1">
    <source>
        <dbReference type="ARBA" id="ARBA00004370"/>
    </source>
</evidence>
<dbReference type="Proteomes" id="UP000324748">
    <property type="component" value="Unassembled WGS sequence"/>
</dbReference>
<protein>
    <submittedName>
        <fullName evidence="7">Uncharacterized protein</fullName>
    </submittedName>
</protein>
<evidence type="ECO:0000256" key="6">
    <source>
        <dbReference type="SAM" id="MobiDB-lite"/>
    </source>
</evidence>
<dbReference type="EMBL" id="VSWC01000170">
    <property type="protein sequence ID" value="KAA1072352.1"/>
    <property type="molecule type" value="Genomic_DNA"/>
</dbReference>
<sequence>MEVEIDLMHRSSHEVNLKRAESKSNEVAAEARPTERRNYIQRREGTPSPIGPEPATPVTGLLQTDYGAKDRYSKSKLTPHYGQIAVAAARSVTQTFRAKPNPLTLLKFQDDLKSYPTTRPSIPRQLFSRTKTSVSLLLAITAYQLTKPTIQLDAALPPQTFDPQPQQPIKLEPEELSSLLSVQKFSFGTLTGICAGVSLIKINWKTWANQYKSKFWSAKEPPTKSIVARFLDFLRSDFQYRSTSLGFFLGLRIG</sequence>
<evidence type="ECO:0000313" key="8">
    <source>
        <dbReference type="Proteomes" id="UP000324748"/>
    </source>
</evidence>
<feature type="compositionally biased region" description="Basic and acidic residues" evidence="6">
    <location>
        <begin position="15"/>
        <end position="24"/>
    </location>
</feature>
<reference evidence="7 8" key="1">
    <citation type="submission" date="2019-05" db="EMBL/GenBank/DDBJ databases">
        <title>Emergence of the Ug99 lineage of the wheat stem rust pathogen through somatic hybridization.</title>
        <authorList>
            <person name="Li F."/>
            <person name="Upadhyaya N.M."/>
            <person name="Sperschneider J."/>
            <person name="Matny O."/>
            <person name="Nguyen-Phuc H."/>
            <person name="Mago R."/>
            <person name="Raley C."/>
            <person name="Miller M.E."/>
            <person name="Silverstein K.A.T."/>
            <person name="Henningsen E."/>
            <person name="Hirsch C.D."/>
            <person name="Visser B."/>
            <person name="Pretorius Z.A."/>
            <person name="Steffenson B.J."/>
            <person name="Schwessinger B."/>
            <person name="Dodds P.N."/>
            <person name="Figueroa M."/>
        </authorList>
    </citation>
    <scope>NUCLEOTIDE SEQUENCE [LARGE SCALE GENOMIC DNA]</scope>
    <source>
        <strain evidence="7">21-0</strain>
    </source>
</reference>
<proteinExistence type="inferred from homology"/>
<dbReference type="GO" id="GO:0016020">
    <property type="term" value="C:membrane"/>
    <property type="evidence" value="ECO:0007669"/>
    <property type="project" value="UniProtKB-SubCell"/>
</dbReference>
<comment type="similarity">
    <text evidence="2">Belongs to the FUN14 family.</text>
</comment>
<evidence type="ECO:0000313" key="7">
    <source>
        <dbReference type="EMBL" id="KAA1072352.1"/>
    </source>
</evidence>
<evidence type="ECO:0000256" key="2">
    <source>
        <dbReference type="ARBA" id="ARBA00009160"/>
    </source>
</evidence>
<feature type="compositionally biased region" description="Basic and acidic residues" evidence="6">
    <location>
        <begin position="32"/>
        <end position="45"/>
    </location>
</feature>
<dbReference type="InterPro" id="IPR007014">
    <property type="entry name" value="FUN14"/>
</dbReference>
<comment type="caution">
    <text evidence="7">The sequence shown here is derived from an EMBL/GenBank/DDBJ whole genome shotgun (WGS) entry which is preliminary data.</text>
</comment>
<keyword evidence="8" id="KW-1185">Reference proteome</keyword>
<name>A0A5B0M6G5_PUCGR</name>
<feature type="region of interest" description="Disordered" evidence="6">
    <location>
        <begin position="15"/>
        <end position="60"/>
    </location>
</feature>
<accession>A0A5B0M6G5</accession>
<comment type="subcellular location">
    <subcellularLocation>
        <location evidence="1">Membrane</location>
    </subcellularLocation>
</comment>
<keyword evidence="4" id="KW-1133">Transmembrane helix</keyword>
<dbReference type="OrthoDB" id="10378063at2759"/>
<dbReference type="PANTHER" id="PTHR21346:SF10">
    <property type="entry name" value="TRANSMEMBRANE PROTEIN"/>
    <property type="match status" value="1"/>
</dbReference>
<evidence type="ECO:0000256" key="5">
    <source>
        <dbReference type="ARBA" id="ARBA00023136"/>
    </source>
</evidence>
<keyword evidence="5" id="KW-0472">Membrane</keyword>
<evidence type="ECO:0000256" key="3">
    <source>
        <dbReference type="ARBA" id="ARBA00022692"/>
    </source>
</evidence>
<gene>
    <name evidence="7" type="ORF">PGT21_033061</name>
</gene>
<organism evidence="7 8">
    <name type="scientific">Puccinia graminis f. sp. tritici</name>
    <dbReference type="NCBI Taxonomy" id="56615"/>
    <lineage>
        <taxon>Eukaryota</taxon>
        <taxon>Fungi</taxon>
        <taxon>Dikarya</taxon>
        <taxon>Basidiomycota</taxon>
        <taxon>Pucciniomycotina</taxon>
        <taxon>Pucciniomycetes</taxon>
        <taxon>Pucciniales</taxon>
        <taxon>Pucciniaceae</taxon>
        <taxon>Puccinia</taxon>
    </lineage>
</organism>
<dbReference type="AlphaFoldDB" id="A0A5B0M6G5"/>
<dbReference type="PANTHER" id="PTHR21346">
    <property type="entry name" value="FUN14 DOMAIN CONTAINING"/>
    <property type="match status" value="1"/>
</dbReference>
<evidence type="ECO:0000256" key="4">
    <source>
        <dbReference type="ARBA" id="ARBA00022989"/>
    </source>
</evidence>